<dbReference type="Gene3D" id="3.80.10.10">
    <property type="entry name" value="Ribonuclease Inhibitor"/>
    <property type="match status" value="1"/>
</dbReference>
<dbReference type="EMBL" id="CATOUU010001045">
    <property type="protein sequence ID" value="CAI9968596.1"/>
    <property type="molecule type" value="Genomic_DNA"/>
</dbReference>
<dbReference type="Proteomes" id="UP001642409">
    <property type="component" value="Unassembled WGS sequence"/>
</dbReference>
<organism evidence="1">
    <name type="scientific">Hexamita inflata</name>
    <dbReference type="NCBI Taxonomy" id="28002"/>
    <lineage>
        <taxon>Eukaryota</taxon>
        <taxon>Metamonada</taxon>
        <taxon>Diplomonadida</taxon>
        <taxon>Hexamitidae</taxon>
        <taxon>Hexamitinae</taxon>
        <taxon>Hexamita</taxon>
    </lineage>
</organism>
<dbReference type="SUPFAM" id="SSF52075">
    <property type="entry name" value="Outer arm dynein light chain 1"/>
    <property type="match status" value="1"/>
</dbReference>
<sequence>MLDTKPILNFRNLKTLTLVNTQINDFIFLSSLKLTQLIVQSAFFNIQEKKAIISIQNIRILILNKCSFKEVFLLQELQHLKNLSLQENKLQNADFLNIQLTKLEEVDVSYNRLTSLNTLLSISPRIHVVIANFNKITKILQIGTVPESTNTLQNLQLNSNKLKEISALQYFKNLRILKILNNSKNIDKLLQLYAVNHKNQQQITDVYMNSHSVTQNPHFESSQLLIFGLDICVTDTANLLQFSDFTTFQEQHYYKYIEQIYKPSIAQLKAQLSDNINYIWFMHQKQCILLYKCITRLHQGSFSKPTQQYLHFLRTLTELQKGFEMKSLNEKMNLQLNSLNDKQRKERNSKLKRCFHVFQELQIIGEE</sequence>
<evidence type="ECO:0000313" key="2">
    <source>
        <dbReference type="EMBL" id="CAL6053954.1"/>
    </source>
</evidence>
<accession>A0AA86QYS1</accession>
<dbReference type="EMBL" id="CAXDID020000200">
    <property type="protein sequence ID" value="CAL6053954.1"/>
    <property type="molecule type" value="Genomic_DNA"/>
</dbReference>
<dbReference type="AlphaFoldDB" id="A0AA86QYS1"/>
<reference evidence="1" key="1">
    <citation type="submission" date="2023-06" db="EMBL/GenBank/DDBJ databases">
        <authorList>
            <person name="Kurt Z."/>
        </authorList>
    </citation>
    <scope>NUCLEOTIDE SEQUENCE</scope>
</reference>
<dbReference type="InterPro" id="IPR032675">
    <property type="entry name" value="LRR_dom_sf"/>
</dbReference>
<dbReference type="PROSITE" id="PS51450">
    <property type="entry name" value="LRR"/>
    <property type="match status" value="1"/>
</dbReference>
<dbReference type="InterPro" id="IPR001611">
    <property type="entry name" value="Leu-rich_rpt"/>
</dbReference>
<proteinExistence type="predicted"/>
<evidence type="ECO:0000313" key="1">
    <source>
        <dbReference type="EMBL" id="CAI9968596.1"/>
    </source>
</evidence>
<comment type="caution">
    <text evidence="1">The sequence shown here is derived from an EMBL/GenBank/DDBJ whole genome shotgun (WGS) entry which is preliminary data.</text>
</comment>
<name>A0AA86QYS1_9EUKA</name>
<protein>
    <recommendedName>
        <fullName evidence="4">Leucine rich repeats-containing protein</fullName>
    </recommendedName>
</protein>
<evidence type="ECO:0008006" key="4">
    <source>
        <dbReference type="Google" id="ProtNLM"/>
    </source>
</evidence>
<evidence type="ECO:0000313" key="3">
    <source>
        <dbReference type="Proteomes" id="UP001642409"/>
    </source>
</evidence>
<gene>
    <name evidence="2" type="ORF">HINF_LOCUS45810</name>
    <name evidence="1" type="ORF">HINF_LOCUS56241</name>
</gene>
<reference evidence="2 3" key="2">
    <citation type="submission" date="2024-07" db="EMBL/GenBank/DDBJ databases">
        <authorList>
            <person name="Akdeniz Z."/>
        </authorList>
    </citation>
    <scope>NUCLEOTIDE SEQUENCE [LARGE SCALE GENOMIC DNA]</scope>
</reference>
<keyword evidence="3" id="KW-1185">Reference proteome</keyword>